<organism evidence="1 2">
    <name type="scientific">Heterotrigona itama</name>
    <dbReference type="NCBI Taxonomy" id="395501"/>
    <lineage>
        <taxon>Eukaryota</taxon>
        <taxon>Metazoa</taxon>
        <taxon>Ecdysozoa</taxon>
        <taxon>Arthropoda</taxon>
        <taxon>Hexapoda</taxon>
        <taxon>Insecta</taxon>
        <taxon>Pterygota</taxon>
        <taxon>Neoptera</taxon>
        <taxon>Endopterygota</taxon>
        <taxon>Hymenoptera</taxon>
        <taxon>Apocrita</taxon>
        <taxon>Aculeata</taxon>
        <taxon>Apoidea</taxon>
        <taxon>Anthophila</taxon>
        <taxon>Apidae</taxon>
        <taxon>Heterotrigona</taxon>
    </lineage>
</organism>
<dbReference type="AlphaFoldDB" id="A0A6V7H3I7"/>
<dbReference type="EMBL" id="CAJDYZ010007242">
    <property type="protein sequence ID" value="CAD1474158.1"/>
    <property type="molecule type" value="Genomic_DNA"/>
</dbReference>
<protein>
    <submittedName>
        <fullName evidence="1">Uncharacterized protein</fullName>
    </submittedName>
</protein>
<accession>A0A6V7H3I7</accession>
<dbReference type="Proteomes" id="UP000752696">
    <property type="component" value="Unassembled WGS sequence"/>
</dbReference>
<keyword evidence="2" id="KW-1185">Reference proteome</keyword>
<reference evidence="1" key="1">
    <citation type="submission" date="2020-07" db="EMBL/GenBank/DDBJ databases">
        <authorList>
            <person name="Nazaruddin N."/>
        </authorList>
    </citation>
    <scope>NUCLEOTIDE SEQUENCE</scope>
</reference>
<gene>
    <name evidence="1" type="ORF">MHI_LOCUS431677</name>
</gene>
<comment type="caution">
    <text evidence="1">The sequence shown here is derived from an EMBL/GenBank/DDBJ whole genome shotgun (WGS) entry which is preliminary data.</text>
</comment>
<proteinExistence type="predicted"/>
<name>A0A6V7H3I7_9HYME</name>
<feature type="non-terminal residue" evidence="1">
    <location>
        <position position="1"/>
    </location>
</feature>
<feature type="non-terminal residue" evidence="1">
    <location>
        <position position="38"/>
    </location>
</feature>
<evidence type="ECO:0000313" key="2">
    <source>
        <dbReference type="Proteomes" id="UP000752696"/>
    </source>
</evidence>
<sequence>CLVLEFDFLQKGTEERRVTNEGHSRRIEPELRLKGVII</sequence>
<evidence type="ECO:0000313" key="1">
    <source>
        <dbReference type="EMBL" id="CAD1474158.1"/>
    </source>
</evidence>